<proteinExistence type="predicted"/>
<protein>
    <recommendedName>
        <fullName evidence="1">Tetrapyrrole biosynthesis uroporphyrinogen III synthase domain-containing protein</fullName>
    </recommendedName>
</protein>
<accession>A0A291M2Y5</accession>
<dbReference type="GO" id="GO:0004852">
    <property type="term" value="F:uroporphyrinogen-III synthase activity"/>
    <property type="evidence" value="ECO:0007669"/>
    <property type="project" value="InterPro"/>
</dbReference>
<dbReference type="Pfam" id="PF02602">
    <property type="entry name" value="HEM4"/>
    <property type="match status" value="1"/>
</dbReference>
<dbReference type="AlphaFoldDB" id="A0A291M2Y5"/>
<keyword evidence="3" id="KW-1185">Reference proteome</keyword>
<evidence type="ECO:0000313" key="2">
    <source>
        <dbReference type="EMBL" id="ATI43254.1"/>
    </source>
</evidence>
<organism evidence="2 3">
    <name type="scientific">Pacificitalea manganoxidans</name>
    <dbReference type="NCBI Taxonomy" id="1411902"/>
    <lineage>
        <taxon>Bacteria</taxon>
        <taxon>Pseudomonadati</taxon>
        <taxon>Pseudomonadota</taxon>
        <taxon>Alphaproteobacteria</taxon>
        <taxon>Rhodobacterales</taxon>
        <taxon>Paracoccaceae</taxon>
        <taxon>Pacificitalea</taxon>
    </lineage>
</organism>
<reference evidence="2 3" key="1">
    <citation type="submission" date="2017-05" db="EMBL/GenBank/DDBJ databases">
        <title>Comparative genomic and metabolic analysis of manganese-oxidizing mechanisms in Celeribater manganoxidans DY25T: its adaption to the environment of polymetallic nodule.</title>
        <authorList>
            <person name="Wang X."/>
        </authorList>
    </citation>
    <scope>NUCLEOTIDE SEQUENCE [LARGE SCALE GENOMIC DNA]</scope>
    <source>
        <strain evidence="2 3">DY25</strain>
    </source>
</reference>
<sequence>MTGFHRPVPLRARPPQRCRRSCFRCPAGSAGVRGLSSGLLSAHLVARGPVGLHLPDGILRGGGVVNRQDCTLLISRPADRARRFLSTLPPAALAQVTPLIAPVMTISLCPLAPLPAEAELIVTSEAALPAIGPAPRRVWCVGAQTAGKVRAAGHTVCATAPDAAALLDLLRTARPSAPLLHLSGRHHRGALVETLDQAGLTAARRVVYDQHPCDIADAARQVLATTPRLIVPLFSPRSAALLAAQMPPRPGVTQVIALSDEVRAAWTGPADRLLTAPVPQADAMRDAVVDCIAAGSAG</sequence>
<gene>
    <name evidence="2" type="ORF">CBW24_01750</name>
</gene>
<evidence type="ECO:0000313" key="3">
    <source>
        <dbReference type="Proteomes" id="UP000219050"/>
    </source>
</evidence>
<dbReference type="Gene3D" id="3.40.50.10090">
    <property type="match status" value="1"/>
</dbReference>
<dbReference type="CDD" id="cd06578">
    <property type="entry name" value="HemD"/>
    <property type="match status" value="1"/>
</dbReference>
<feature type="domain" description="Tetrapyrrole biosynthesis uroporphyrinogen III synthase" evidence="1">
    <location>
        <begin position="133"/>
        <end position="266"/>
    </location>
</feature>
<dbReference type="SUPFAM" id="SSF69618">
    <property type="entry name" value="HemD-like"/>
    <property type="match status" value="1"/>
</dbReference>
<dbReference type="KEGG" id="cmag:CBW24_01750"/>
<name>A0A291M2Y5_9RHOB</name>
<evidence type="ECO:0000259" key="1">
    <source>
        <dbReference type="Pfam" id="PF02602"/>
    </source>
</evidence>
<dbReference type="InterPro" id="IPR036108">
    <property type="entry name" value="4pyrrol_syn_uPrphyn_synt_sf"/>
</dbReference>
<dbReference type="InterPro" id="IPR003754">
    <property type="entry name" value="4pyrrol_synth_uPrphyn_synth"/>
</dbReference>
<dbReference type="GO" id="GO:0033014">
    <property type="term" value="P:tetrapyrrole biosynthetic process"/>
    <property type="evidence" value="ECO:0007669"/>
    <property type="project" value="InterPro"/>
</dbReference>
<dbReference type="Proteomes" id="UP000219050">
    <property type="component" value="Chromosome"/>
</dbReference>
<dbReference type="EMBL" id="CP021404">
    <property type="protein sequence ID" value="ATI43254.1"/>
    <property type="molecule type" value="Genomic_DNA"/>
</dbReference>